<dbReference type="SUPFAM" id="SSF88659">
    <property type="entry name" value="Sigma3 and sigma4 domains of RNA polymerase sigma factors"/>
    <property type="match status" value="1"/>
</dbReference>
<dbReference type="InterPro" id="IPR013324">
    <property type="entry name" value="RNA_pol_sigma_r3/r4-like"/>
</dbReference>
<keyword evidence="3" id="KW-0731">Sigma factor</keyword>
<protein>
    <recommendedName>
        <fullName evidence="6">RNA polymerase sigma factor 70 region 4 type 2 domain-containing protein</fullName>
    </recommendedName>
</protein>
<evidence type="ECO:0000256" key="4">
    <source>
        <dbReference type="ARBA" id="ARBA00023163"/>
    </source>
</evidence>
<dbReference type="Pfam" id="PF08281">
    <property type="entry name" value="Sigma70_r4_2"/>
    <property type="match status" value="1"/>
</dbReference>
<proteinExistence type="inferred from homology"/>
<dbReference type="InterPro" id="IPR013249">
    <property type="entry name" value="RNA_pol_sigma70_r4_t2"/>
</dbReference>
<dbReference type="GO" id="GO:0006352">
    <property type="term" value="P:DNA-templated transcription initiation"/>
    <property type="evidence" value="ECO:0007669"/>
    <property type="project" value="InterPro"/>
</dbReference>
<evidence type="ECO:0000256" key="5">
    <source>
        <dbReference type="SAM" id="MobiDB-lite"/>
    </source>
</evidence>
<gene>
    <name evidence="7" type="ORF">SSPO_049260</name>
</gene>
<dbReference type="AlphaFoldDB" id="A0A499UQK1"/>
<evidence type="ECO:0000259" key="6">
    <source>
        <dbReference type="Pfam" id="PF08281"/>
    </source>
</evidence>
<accession>A0A499UQK1</accession>
<dbReference type="EMBL" id="AP019620">
    <property type="protein sequence ID" value="BBJ42208.1"/>
    <property type="molecule type" value="Genomic_DNA"/>
</dbReference>
<dbReference type="GO" id="GO:0016987">
    <property type="term" value="F:sigma factor activity"/>
    <property type="evidence" value="ECO:0007669"/>
    <property type="project" value="UniProtKB-KW"/>
</dbReference>
<dbReference type="GO" id="GO:0003677">
    <property type="term" value="F:DNA binding"/>
    <property type="evidence" value="ECO:0007669"/>
    <property type="project" value="InterPro"/>
</dbReference>
<reference evidence="7 8" key="1">
    <citation type="journal article" date="2020" name="Int. J. Syst. Evol. Microbiol.">
        <title>Reclassification of Streptomyces castelarensis and Streptomyces sporoclivatus as later heterotypic synonyms of Streptomyces antimycoticus.</title>
        <authorList>
            <person name="Komaki H."/>
            <person name="Tamura T."/>
        </authorList>
    </citation>
    <scope>NUCLEOTIDE SEQUENCE [LARGE SCALE GENOMIC DNA]</scope>
    <source>
        <strain evidence="7 8">NBRC 100767</strain>
    </source>
</reference>
<name>A0A499UQK1_9ACTN</name>
<comment type="similarity">
    <text evidence="1">Belongs to the sigma-70 factor family. ECF subfamily.</text>
</comment>
<keyword evidence="2" id="KW-0805">Transcription regulation</keyword>
<evidence type="ECO:0000256" key="1">
    <source>
        <dbReference type="ARBA" id="ARBA00010641"/>
    </source>
</evidence>
<dbReference type="InterPro" id="IPR036388">
    <property type="entry name" value="WH-like_DNA-bd_sf"/>
</dbReference>
<feature type="domain" description="RNA polymerase sigma factor 70 region 4 type 2" evidence="6">
    <location>
        <begin position="30"/>
        <end position="59"/>
    </location>
</feature>
<keyword evidence="4" id="KW-0804">Transcription</keyword>
<sequence>MPPVGGGTAAPPRMPRRRHLSEGAEPDLTHGLSYEEIAHVGGESEQTVRGRLFRARRTLMKEMASWR</sequence>
<evidence type="ECO:0000256" key="3">
    <source>
        <dbReference type="ARBA" id="ARBA00023082"/>
    </source>
</evidence>
<feature type="region of interest" description="Disordered" evidence="5">
    <location>
        <begin position="1"/>
        <end position="30"/>
    </location>
</feature>
<evidence type="ECO:0000313" key="8">
    <source>
        <dbReference type="Proteomes" id="UP000463951"/>
    </source>
</evidence>
<evidence type="ECO:0000313" key="7">
    <source>
        <dbReference type="EMBL" id="BBJ42208.1"/>
    </source>
</evidence>
<organism evidence="7 8">
    <name type="scientific">Streptomyces antimycoticus</name>
    <dbReference type="NCBI Taxonomy" id="68175"/>
    <lineage>
        <taxon>Bacteria</taxon>
        <taxon>Bacillati</taxon>
        <taxon>Actinomycetota</taxon>
        <taxon>Actinomycetes</taxon>
        <taxon>Kitasatosporales</taxon>
        <taxon>Streptomycetaceae</taxon>
        <taxon>Streptomyces</taxon>
        <taxon>Streptomyces violaceusniger group</taxon>
    </lineage>
</organism>
<dbReference type="Gene3D" id="1.10.10.10">
    <property type="entry name" value="Winged helix-like DNA-binding domain superfamily/Winged helix DNA-binding domain"/>
    <property type="match status" value="1"/>
</dbReference>
<dbReference type="Proteomes" id="UP000463951">
    <property type="component" value="Chromosome"/>
</dbReference>
<evidence type="ECO:0000256" key="2">
    <source>
        <dbReference type="ARBA" id="ARBA00023015"/>
    </source>
</evidence>